<dbReference type="STRING" id="128403.WA1_21140"/>
<keyword evidence="4" id="KW-1185">Reference proteome</keyword>
<evidence type="ECO:0000313" key="3">
    <source>
        <dbReference type="EMBL" id="KYC42472.1"/>
    </source>
</evidence>
<comment type="caution">
    <text evidence="3">The sequence shown here is derived from an EMBL/GenBank/DDBJ whole genome shotgun (WGS) entry which is preliminary data.</text>
</comment>
<dbReference type="Pfam" id="PF12770">
    <property type="entry name" value="CHAT"/>
    <property type="match status" value="1"/>
</dbReference>
<dbReference type="Proteomes" id="UP000076925">
    <property type="component" value="Unassembled WGS sequence"/>
</dbReference>
<evidence type="ECO:0000256" key="1">
    <source>
        <dbReference type="SAM" id="Phobius"/>
    </source>
</evidence>
<proteinExistence type="predicted"/>
<dbReference type="InterPro" id="IPR024983">
    <property type="entry name" value="CHAT_dom"/>
</dbReference>
<sequence length="774" mass="87590">MGRVAVLKIGRGNFHQGFEVSLELREDGGSPLGEIEGRLKANTDIEGLYLLWQQSFRNLTAIARNQVWEIEESLPTNRATSEITDDCWQRMRQVEANLNQWLQPSGELGWQKIRERLNKELASQADTIRLAIKAKDPILWKLPWHTWDLLSRYPNVGVSYSPVEYESWEIAKHQTQSDRVRLLAIFGDNRHLDLEADRKAIANLNGAESVFCHQPQARDLIAQLRDPKGWDIFFFAGHSQTGEQRGRISLSARESIETDQFKHALKEAIQRGLKIAIFNSCEGLGLAQQLADLHVPIIIVMQEIVPDKVAQSFLKEFLREYAAGQALYIAVRRAQERLEEFTDLPGATWLPMIYQNPSEVPPTWKELRSMTKRNSRRQLEWQHLPNILVRSLVATGLVMTVRFLGGLQPVELWAFDQLVRLQPDGGIDERLLVVKVTEQDIRQQRQYPLSDRAILQAIEKLQVHQPRAIGLDIYRDFPVEPGYRELAVHIQKNPRLVTICEVSQPEPKGGNKFGVASPPASSTENVGFSDLAVEPDGTVRRYLFHLNPGDSLCQASYAFSAELAFRYLSSEGIQPEATSEGNLKLGSTVFQPLEKHTGFYHNIDPRGHQVLLNYRSSQKVAREVTLTEVLQNNFQPQWVKDRLVLIGVVAPSVGDRFSTPFSNEIGRKMPGVVIHAQMASQMLSVAKEERSLLRFLPQELDVLWIWSWAITGGLCVWGFHSLLYRRIAMAVAIAILPNLCFGLFSIGICAPLIPSVLAFAIAWGITNRFSGLSR</sequence>
<keyword evidence="1" id="KW-0472">Membrane</keyword>
<dbReference type="AlphaFoldDB" id="A0A139XCY0"/>
<dbReference type="SMART" id="SM01080">
    <property type="entry name" value="CHASE2"/>
    <property type="match status" value="1"/>
</dbReference>
<protein>
    <recommendedName>
        <fullName evidence="2">CHASE2 domain-containing protein</fullName>
    </recommendedName>
</protein>
<name>A0A139XCY0_9CYAN</name>
<dbReference type="Pfam" id="PF05226">
    <property type="entry name" value="CHASE2"/>
    <property type="match status" value="1"/>
</dbReference>
<organism evidence="3 4">
    <name type="scientific">Scytonema hofmannii PCC 7110</name>
    <dbReference type="NCBI Taxonomy" id="128403"/>
    <lineage>
        <taxon>Bacteria</taxon>
        <taxon>Bacillati</taxon>
        <taxon>Cyanobacteriota</taxon>
        <taxon>Cyanophyceae</taxon>
        <taxon>Nostocales</taxon>
        <taxon>Scytonemataceae</taxon>
        <taxon>Scytonema</taxon>
    </lineage>
</organism>
<evidence type="ECO:0000313" key="4">
    <source>
        <dbReference type="Proteomes" id="UP000076925"/>
    </source>
</evidence>
<keyword evidence="1" id="KW-1133">Transmembrane helix</keyword>
<dbReference type="OrthoDB" id="444941at2"/>
<dbReference type="InterPro" id="IPR007890">
    <property type="entry name" value="CHASE2"/>
</dbReference>
<dbReference type="EMBL" id="ANNX02000020">
    <property type="protein sequence ID" value="KYC42472.1"/>
    <property type="molecule type" value="Genomic_DNA"/>
</dbReference>
<feature type="transmembrane region" description="Helical" evidence="1">
    <location>
        <begin position="735"/>
        <end position="765"/>
    </location>
</feature>
<dbReference type="RefSeq" id="WP_017747619.1">
    <property type="nucleotide sequence ID" value="NZ_KQ976354.1"/>
</dbReference>
<keyword evidence="1" id="KW-0812">Transmembrane</keyword>
<accession>A0A139XCY0</accession>
<evidence type="ECO:0000259" key="2">
    <source>
        <dbReference type="SMART" id="SM01080"/>
    </source>
</evidence>
<reference evidence="3 4" key="1">
    <citation type="journal article" date="2013" name="Genome Biol. Evol.">
        <title>Genomes of Stigonematalean cyanobacteria (subsection V) and the evolution of oxygenic photosynthesis from prokaryotes to plastids.</title>
        <authorList>
            <person name="Dagan T."/>
            <person name="Roettger M."/>
            <person name="Stucken K."/>
            <person name="Landan G."/>
            <person name="Koch R."/>
            <person name="Major P."/>
            <person name="Gould S.B."/>
            <person name="Goremykin V.V."/>
            <person name="Rippka R."/>
            <person name="Tandeau de Marsac N."/>
            <person name="Gugger M."/>
            <person name="Lockhart P.J."/>
            <person name="Allen J.F."/>
            <person name="Brune I."/>
            <person name="Maus I."/>
            <person name="Puhler A."/>
            <person name="Martin W.F."/>
        </authorList>
    </citation>
    <scope>NUCLEOTIDE SEQUENCE [LARGE SCALE GENOMIC DNA]</scope>
    <source>
        <strain evidence="3 4">PCC 7110</strain>
    </source>
</reference>
<feature type="transmembrane region" description="Helical" evidence="1">
    <location>
        <begin position="703"/>
        <end position="723"/>
    </location>
</feature>
<feature type="domain" description="CHASE2" evidence="2">
    <location>
        <begin position="407"/>
        <end position="715"/>
    </location>
</feature>
<gene>
    <name evidence="3" type="ORF">WA1_21140</name>
</gene>